<gene>
    <name evidence="2" type="ORF">BGW36DRAFT_339699</name>
</gene>
<protein>
    <submittedName>
        <fullName evidence="2">Uncharacterized protein</fullName>
    </submittedName>
</protein>
<sequence length="163" mass="18398">MGYTHYYSVRDRGSTEWQQAWPALIADALTVVEATRGYVDLSGPAEDLEDYSQPPSINVRTGIHLNGVGSNSHEDFILQKNGQWRFCKTRRKSYDVVVTCILLRAFMLAPGQFHVSSDGSWAEWMEARDLYDELWPDEDVRCPWGEGEEESDSEETGSINGGS</sequence>
<evidence type="ECO:0000313" key="2">
    <source>
        <dbReference type="EMBL" id="KAH8698536.1"/>
    </source>
</evidence>
<dbReference type="EMBL" id="JAJTJA010000005">
    <property type="protein sequence ID" value="KAH8698536.1"/>
    <property type="molecule type" value="Genomic_DNA"/>
</dbReference>
<evidence type="ECO:0000256" key="1">
    <source>
        <dbReference type="SAM" id="MobiDB-lite"/>
    </source>
</evidence>
<evidence type="ECO:0000313" key="3">
    <source>
        <dbReference type="Proteomes" id="UP001201262"/>
    </source>
</evidence>
<feature type="compositionally biased region" description="Acidic residues" evidence="1">
    <location>
        <begin position="146"/>
        <end position="155"/>
    </location>
</feature>
<feature type="region of interest" description="Disordered" evidence="1">
    <location>
        <begin position="139"/>
        <end position="163"/>
    </location>
</feature>
<accession>A0AAD4KSR0</accession>
<comment type="caution">
    <text evidence="2">The sequence shown here is derived from an EMBL/GenBank/DDBJ whole genome shotgun (WGS) entry which is preliminary data.</text>
</comment>
<keyword evidence="3" id="KW-1185">Reference proteome</keyword>
<name>A0AAD4KSR0_9EURO</name>
<dbReference type="RefSeq" id="XP_046073000.1">
    <property type="nucleotide sequence ID" value="XM_046213045.1"/>
</dbReference>
<organism evidence="2 3">
    <name type="scientific">Talaromyces proteolyticus</name>
    <dbReference type="NCBI Taxonomy" id="1131652"/>
    <lineage>
        <taxon>Eukaryota</taxon>
        <taxon>Fungi</taxon>
        <taxon>Dikarya</taxon>
        <taxon>Ascomycota</taxon>
        <taxon>Pezizomycotina</taxon>
        <taxon>Eurotiomycetes</taxon>
        <taxon>Eurotiomycetidae</taxon>
        <taxon>Eurotiales</taxon>
        <taxon>Trichocomaceae</taxon>
        <taxon>Talaromyces</taxon>
        <taxon>Talaromyces sect. Bacilispori</taxon>
    </lineage>
</organism>
<dbReference type="GeneID" id="70243332"/>
<dbReference type="Proteomes" id="UP001201262">
    <property type="component" value="Unassembled WGS sequence"/>
</dbReference>
<reference evidence="2" key="1">
    <citation type="submission" date="2021-12" db="EMBL/GenBank/DDBJ databases">
        <title>Convergent genome expansion in fungi linked to evolution of root-endophyte symbiosis.</title>
        <authorList>
            <consortium name="DOE Joint Genome Institute"/>
            <person name="Ke Y.-H."/>
            <person name="Bonito G."/>
            <person name="Liao H.-L."/>
            <person name="Looney B."/>
            <person name="Rojas-Flechas A."/>
            <person name="Nash J."/>
            <person name="Hameed K."/>
            <person name="Schadt C."/>
            <person name="Martin F."/>
            <person name="Crous P.W."/>
            <person name="Miettinen O."/>
            <person name="Magnuson J.K."/>
            <person name="Labbe J."/>
            <person name="Jacobson D."/>
            <person name="Doktycz M.J."/>
            <person name="Veneault-Fourrey C."/>
            <person name="Kuo A."/>
            <person name="Mondo S."/>
            <person name="Calhoun S."/>
            <person name="Riley R."/>
            <person name="Ohm R."/>
            <person name="LaButti K."/>
            <person name="Andreopoulos B."/>
            <person name="Pangilinan J."/>
            <person name="Nolan M."/>
            <person name="Tritt A."/>
            <person name="Clum A."/>
            <person name="Lipzen A."/>
            <person name="Daum C."/>
            <person name="Barry K."/>
            <person name="Grigoriev I.V."/>
            <person name="Vilgalys R."/>
        </authorList>
    </citation>
    <scope>NUCLEOTIDE SEQUENCE</scope>
    <source>
        <strain evidence="2">PMI_201</strain>
    </source>
</reference>
<dbReference type="AlphaFoldDB" id="A0AAD4KSR0"/>
<proteinExistence type="predicted"/>